<keyword evidence="2" id="KW-0808">Transferase</keyword>
<dbReference type="PANTHER" id="PTHR11927:SF9">
    <property type="entry name" value="L-FUCOSYLTRANSFERASE"/>
    <property type="match status" value="1"/>
</dbReference>
<organism evidence="3">
    <name type="scientific">viral metagenome</name>
    <dbReference type="NCBI Taxonomy" id="1070528"/>
    <lineage>
        <taxon>unclassified sequences</taxon>
        <taxon>metagenomes</taxon>
        <taxon>organismal metagenomes</taxon>
    </lineage>
</organism>
<dbReference type="InterPro" id="IPR002516">
    <property type="entry name" value="Glyco_trans_11"/>
</dbReference>
<dbReference type="GO" id="GO:0016020">
    <property type="term" value="C:membrane"/>
    <property type="evidence" value="ECO:0007669"/>
    <property type="project" value="InterPro"/>
</dbReference>
<evidence type="ECO:0000256" key="2">
    <source>
        <dbReference type="ARBA" id="ARBA00022679"/>
    </source>
</evidence>
<evidence type="ECO:0008006" key="4">
    <source>
        <dbReference type="Google" id="ProtNLM"/>
    </source>
</evidence>
<dbReference type="CDD" id="cd11301">
    <property type="entry name" value="Fut1_Fut2_like"/>
    <property type="match status" value="1"/>
</dbReference>
<name>A0A6C0B712_9ZZZZ</name>
<evidence type="ECO:0000256" key="1">
    <source>
        <dbReference type="ARBA" id="ARBA00022676"/>
    </source>
</evidence>
<protein>
    <recommendedName>
        <fullName evidence="4">Glycosyltransferase</fullName>
    </recommendedName>
</protein>
<dbReference type="Pfam" id="PF01531">
    <property type="entry name" value="Glyco_transf_11"/>
    <property type="match status" value="1"/>
</dbReference>
<accession>A0A6C0B712</accession>
<dbReference type="EMBL" id="MN739080">
    <property type="protein sequence ID" value="QHS87339.1"/>
    <property type="molecule type" value="Genomic_DNA"/>
</dbReference>
<dbReference type="GO" id="GO:0005975">
    <property type="term" value="P:carbohydrate metabolic process"/>
    <property type="evidence" value="ECO:0007669"/>
    <property type="project" value="InterPro"/>
</dbReference>
<reference evidence="3" key="1">
    <citation type="journal article" date="2020" name="Nature">
        <title>Giant virus diversity and host interactions through global metagenomics.</title>
        <authorList>
            <person name="Schulz F."/>
            <person name="Roux S."/>
            <person name="Paez-Espino D."/>
            <person name="Jungbluth S."/>
            <person name="Walsh D.A."/>
            <person name="Denef V.J."/>
            <person name="McMahon K.D."/>
            <person name="Konstantinidis K.T."/>
            <person name="Eloe-Fadrosh E.A."/>
            <person name="Kyrpides N.C."/>
            <person name="Woyke T."/>
        </authorList>
    </citation>
    <scope>NUCLEOTIDE SEQUENCE</scope>
    <source>
        <strain evidence="3">GVMAG-M-3300010157-4</strain>
    </source>
</reference>
<sequence>MAEFITCFLMGGLGNQLFQIFATLAKAKKTGRPYVFKHSDILTTGVPRPTYWNTLFSELKTDQIVGSTSTEPVNNRTIVQHTVKEIGFQYDPSIDAQLYYYSNFSICLYGYFQSYMYFAEHYDEIICMLNLREKQARYQLSYTIVPTISIHFRIGDYATKQDCHPVMPVTYYIRAINHIIQKTGTRIMRVAYFFEEPDIETVTISIRVLAAKYPTIEFVPCSSKMADWEQMLLMSNCNHNIIANSSFSWWSAYLNPNPDKIVCYPDVWFGPKMGSVNTRDLFPPKWAKVTLSK</sequence>
<evidence type="ECO:0000313" key="3">
    <source>
        <dbReference type="EMBL" id="QHS87339.1"/>
    </source>
</evidence>
<dbReference type="GO" id="GO:0008107">
    <property type="term" value="F:galactoside 2-alpha-L-fucosyltransferase activity"/>
    <property type="evidence" value="ECO:0007669"/>
    <property type="project" value="InterPro"/>
</dbReference>
<dbReference type="AlphaFoldDB" id="A0A6C0B712"/>
<dbReference type="PANTHER" id="PTHR11927">
    <property type="entry name" value="GALACTOSIDE 2-L-FUCOSYLTRANSFERASE"/>
    <property type="match status" value="1"/>
</dbReference>
<keyword evidence="1" id="KW-0328">Glycosyltransferase</keyword>
<proteinExistence type="predicted"/>